<dbReference type="EMBL" id="JAHXZI010000003">
    <property type="protein sequence ID" value="MBW6433468.1"/>
    <property type="molecule type" value="Genomic_DNA"/>
</dbReference>
<gene>
    <name evidence="3" type="ORF">KZ829_06890</name>
</gene>
<name>A0ABS7AXH3_9ACTN</name>
<feature type="transmembrane region" description="Helical" evidence="2">
    <location>
        <begin position="78"/>
        <end position="98"/>
    </location>
</feature>
<evidence type="ECO:0000256" key="2">
    <source>
        <dbReference type="SAM" id="Phobius"/>
    </source>
</evidence>
<dbReference type="RefSeq" id="WP_220143003.1">
    <property type="nucleotide sequence ID" value="NZ_JAHXZI010000003.1"/>
</dbReference>
<keyword evidence="2" id="KW-0472">Membrane</keyword>
<sequence>MDLQRRECIDVRLRHRRTKRAVTDQRNPRYHPDQPCRADQRNDMTFHNAGPARPEPASPDESPAGMQPGAGLTMRRRFLISAGVVLTAITGVTAAHAATAAVSEPTLEQPDAAATSFDAAFWHLQDQLVDLRGWTEGLPGIKTSGYVTSINNEPVDGSVVLVWHGPPDPVQRQIIDEARRRHIPISVQQRKHSMADLERAADQIFAIESGTGEFHNFKISGAASFSIDFDGVTVIGQYIHPPAEGTAAADTALTRALTARTGVAVTIEHGELVAHRR</sequence>
<feature type="compositionally biased region" description="Basic and acidic residues" evidence="1">
    <location>
        <begin position="21"/>
        <end position="44"/>
    </location>
</feature>
<evidence type="ECO:0000313" key="3">
    <source>
        <dbReference type="EMBL" id="MBW6433468.1"/>
    </source>
</evidence>
<evidence type="ECO:0000313" key="4">
    <source>
        <dbReference type="Proteomes" id="UP001519863"/>
    </source>
</evidence>
<dbReference type="Proteomes" id="UP001519863">
    <property type="component" value="Unassembled WGS sequence"/>
</dbReference>
<feature type="region of interest" description="Disordered" evidence="1">
    <location>
        <begin position="19"/>
        <end position="69"/>
    </location>
</feature>
<reference evidence="3 4" key="1">
    <citation type="journal article" date="2013" name="Antonie Van Leeuwenhoek">
        <title>Actinoplanes hulinensis sp. nov., a novel actinomycete isolated from soybean root (Glycine max (L.) Merr).</title>
        <authorList>
            <person name="Shen Y."/>
            <person name="Liu C."/>
            <person name="Wang X."/>
            <person name="Zhao J."/>
            <person name="Jia F."/>
            <person name="Zhang Y."/>
            <person name="Wang L."/>
            <person name="Yang D."/>
            <person name="Xiang W."/>
        </authorList>
    </citation>
    <scope>NUCLEOTIDE SEQUENCE [LARGE SCALE GENOMIC DNA]</scope>
    <source>
        <strain evidence="3 4">NEAU-M9</strain>
    </source>
</reference>
<proteinExistence type="predicted"/>
<keyword evidence="4" id="KW-1185">Reference proteome</keyword>
<protein>
    <submittedName>
        <fullName evidence="3">Uncharacterized protein</fullName>
    </submittedName>
</protein>
<accession>A0ABS7AXH3</accession>
<evidence type="ECO:0000256" key="1">
    <source>
        <dbReference type="SAM" id="MobiDB-lite"/>
    </source>
</evidence>
<comment type="caution">
    <text evidence="3">The sequence shown here is derived from an EMBL/GenBank/DDBJ whole genome shotgun (WGS) entry which is preliminary data.</text>
</comment>
<keyword evidence="2" id="KW-0812">Transmembrane</keyword>
<organism evidence="3 4">
    <name type="scientific">Actinoplanes hulinensis</name>
    <dbReference type="NCBI Taxonomy" id="1144547"/>
    <lineage>
        <taxon>Bacteria</taxon>
        <taxon>Bacillati</taxon>
        <taxon>Actinomycetota</taxon>
        <taxon>Actinomycetes</taxon>
        <taxon>Micromonosporales</taxon>
        <taxon>Micromonosporaceae</taxon>
        <taxon>Actinoplanes</taxon>
    </lineage>
</organism>
<keyword evidence="2" id="KW-1133">Transmembrane helix</keyword>